<evidence type="ECO:0000256" key="1">
    <source>
        <dbReference type="ARBA" id="ARBA00000085"/>
    </source>
</evidence>
<dbReference type="PROSITE" id="PS50885">
    <property type="entry name" value="HAMP"/>
    <property type="match status" value="1"/>
</dbReference>
<dbReference type="EMBL" id="JPVR01000080">
    <property type="protein sequence ID" value="KGR81329.1"/>
    <property type="molecule type" value="Genomic_DNA"/>
</dbReference>
<keyword evidence="6" id="KW-0808">Transferase</keyword>
<evidence type="ECO:0000256" key="3">
    <source>
        <dbReference type="ARBA" id="ARBA00012438"/>
    </source>
</evidence>
<dbReference type="CDD" id="cd00082">
    <property type="entry name" value="HisKA"/>
    <property type="match status" value="1"/>
</dbReference>
<feature type="domain" description="Histidine kinase" evidence="15">
    <location>
        <begin position="243"/>
        <end position="458"/>
    </location>
</feature>
<evidence type="ECO:0000256" key="2">
    <source>
        <dbReference type="ARBA" id="ARBA00004651"/>
    </source>
</evidence>
<keyword evidence="8" id="KW-0547">Nucleotide-binding</keyword>
<dbReference type="PRINTS" id="PR01780">
    <property type="entry name" value="LANTIREGPROT"/>
</dbReference>
<evidence type="ECO:0000313" key="18">
    <source>
        <dbReference type="Proteomes" id="UP000030487"/>
    </source>
</evidence>
<evidence type="ECO:0000259" key="15">
    <source>
        <dbReference type="PROSITE" id="PS50109"/>
    </source>
</evidence>
<dbReference type="SMART" id="SM00387">
    <property type="entry name" value="HATPase_c"/>
    <property type="match status" value="1"/>
</dbReference>
<keyword evidence="18" id="KW-1185">Reference proteome</keyword>
<evidence type="ECO:0000256" key="11">
    <source>
        <dbReference type="ARBA" id="ARBA00022989"/>
    </source>
</evidence>
<dbReference type="RefSeq" id="WP_036080300.1">
    <property type="nucleotide sequence ID" value="NZ_AVCW01000002.1"/>
</dbReference>
<accession>A0ABR4XVJ6</accession>
<organism evidence="17 18">
    <name type="scientific">Lysinibacillus boronitolerans JCM 21713 = 10a = NBRC 103108</name>
    <dbReference type="NCBI Taxonomy" id="1294264"/>
    <lineage>
        <taxon>Bacteria</taxon>
        <taxon>Bacillati</taxon>
        <taxon>Bacillota</taxon>
        <taxon>Bacilli</taxon>
        <taxon>Bacillales</taxon>
        <taxon>Bacillaceae</taxon>
        <taxon>Lysinibacillus</taxon>
    </lineage>
</organism>
<dbReference type="PROSITE" id="PS50109">
    <property type="entry name" value="HIS_KIN"/>
    <property type="match status" value="1"/>
</dbReference>
<dbReference type="EC" id="2.7.13.3" evidence="3"/>
<sequence>METIKPRKGTHLHTFFLRYLFFLCIGIILLVALLIGLFMFAFSANIILPANYAETQITLAKDRIATSSSVTDEMIPDLVDYAVVSMQGEFISGNLTKEEASYAWHLKQKGEKQGSSRFYAFIEREQEVCILRYSLVPEYRSAIIRNYLPNPQLTVLLVFIIGVVVQAAVLAVHFGRRLKQKMMGLQEAIEKIQHQNLAFHLQPSGIQEIDDIALSFEQMKEALNTSLTQQWRAERLRREQISALAHDLKTPLTIIKGNAELLSDTALDEMQKEYNQYILKNTVEIEKFTKQLMDLSNMEQGIVTSKSNVAMHSFIQQVEQQMKALALEKNLEVSVEKVRLPTSIMIEEELFYRALLNVIVNAVEHTPNNGKVTLFVQGKEDVIHFTVKDSGTGFSSKDLIEATKQFYRGDQSRNTTNHHGMGLYIAESIIKKHDGVLTLANDSITGGGKVTVTIPVMSME</sequence>
<evidence type="ECO:0000256" key="8">
    <source>
        <dbReference type="ARBA" id="ARBA00022741"/>
    </source>
</evidence>
<dbReference type="InterPro" id="IPR005467">
    <property type="entry name" value="His_kinase_dom"/>
</dbReference>
<reference evidence="17 18" key="1">
    <citation type="submission" date="2014-02" db="EMBL/GenBank/DDBJ databases">
        <title>Draft genome sequence of Lysinibacillus boronitolerans NBRC 103108.</title>
        <authorList>
            <person name="Zhang F."/>
            <person name="Wang G."/>
            <person name="Zhang L."/>
        </authorList>
    </citation>
    <scope>NUCLEOTIDE SEQUENCE [LARGE SCALE GENOMIC DNA]</scope>
    <source>
        <strain evidence="17 18">NBRC 103108</strain>
    </source>
</reference>
<keyword evidence="11 14" id="KW-1133">Transmembrane helix</keyword>
<evidence type="ECO:0000256" key="5">
    <source>
        <dbReference type="ARBA" id="ARBA00022553"/>
    </source>
</evidence>
<feature type="transmembrane region" description="Helical" evidence="14">
    <location>
        <begin position="153"/>
        <end position="174"/>
    </location>
</feature>
<dbReference type="Gene3D" id="3.30.565.10">
    <property type="entry name" value="Histidine kinase-like ATPase, C-terminal domain"/>
    <property type="match status" value="1"/>
</dbReference>
<dbReference type="PANTHER" id="PTHR45528:SF8">
    <property type="entry name" value="HISTIDINE KINASE"/>
    <property type="match status" value="1"/>
</dbReference>
<protein>
    <recommendedName>
        <fullName evidence="3">histidine kinase</fullName>
        <ecNumber evidence="3">2.7.13.3</ecNumber>
    </recommendedName>
</protein>
<evidence type="ECO:0000256" key="7">
    <source>
        <dbReference type="ARBA" id="ARBA00022692"/>
    </source>
</evidence>
<keyword evidence="13 14" id="KW-0472">Membrane</keyword>
<evidence type="ECO:0000256" key="12">
    <source>
        <dbReference type="ARBA" id="ARBA00023012"/>
    </source>
</evidence>
<comment type="subcellular location">
    <subcellularLocation>
        <location evidence="2">Cell membrane</location>
        <topology evidence="2">Multi-pass membrane protein</topology>
    </subcellularLocation>
</comment>
<dbReference type="Proteomes" id="UP000030487">
    <property type="component" value="Unassembled WGS sequence"/>
</dbReference>
<dbReference type="SMART" id="SM00304">
    <property type="entry name" value="HAMP"/>
    <property type="match status" value="1"/>
</dbReference>
<dbReference type="PANTHER" id="PTHR45528">
    <property type="entry name" value="SENSOR HISTIDINE KINASE CPXA"/>
    <property type="match status" value="1"/>
</dbReference>
<dbReference type="CDD" id="cd06225">
    <property type="entry name" value="HAMP"/>
    <property type="match status" value="1"/>
</dbReference>
<dbReference type="InterPro" id="IPR036097">
    <property type="entry name" value="HisK_dim/P_sf"/>
</dbReference>
<proteinExistence type="predicted"/>
<dbReference type="SMART" id="SM00388">
    <property type="entry name" value="HisKA"/>
    <property type="match status" value="1"/>
</dbReference>
<feature type="transmembrane region" description="Helical" evidence="14">
    <location>
        <begin position="20"/>
        <end position="42"/>
    </location>
</feature>
<dbReference type="InterPro" id="IPR050398">
    <property type="entry name" value="HssS/ArlS-like"/>
</dbReference>
<gene>
    <name evidence="17" type="ORF">CD31_20500</name>
</gene>
<evidence type="ECO:0000256" key="4">
    <source>
        <dbReference type="ARBA" id="ARBA00022475"/>
    </source>
</evidence>
<dbReference type="Pfam" id="PF00512">
    <property type="entry name" value="HisKA"/>
    <property type="match status" value="1"/>
</dbReference>
<keyword evidence="12" id="KW-0902">Two-component regulatory system</keyword>
<evidence type="ECO:0000256" key="6">
    <source>
        <dbReference type="ARBA" id="ARBA00022679"/>
    </source>
</evidence>
<evidence type="ECO:0000313" key="17">
    <source>
        <dbReference type="EMBL" id="KGR81329.1"/>
    </source>
</evidence>
<evidence type="ECO:0000256" key="10">
    <source>
        <dbReference type="ARBA" id="ARBA00022840"/>
    </source>
</evidence>
<dbReference type="GO" id="GO:0016301">
    <property type="term" value="F:kinase activity"/>
    <property type="evidence" value="ECO:0007669"/>
    <property type="project" value="UniProtKB-KW"/>
</dbReference>
<dbReference type="Pfam" id="PF00672">
    <property type="entry name" value="HAMP"/>
    <property type="match status" value="1"/>
</dbReference>
<dbReference type="InterPro" id="IPR003661">
    <property type="entry name" value="HisK_dim/P_dom"/>
</dbReference>
<dbReference type="InterPro" id="IPR003594">
    <property type="entry name" value="HATPase_dom"/>
</dbReference>
<keyword evidence="4" id="KW-1003">Cell membrane</keyword>
<dbReference type="InterPro" id="IPR003660">
    <property type="entry name" value="HAMP_dom"/>
</dbReference>
<evidence type="ECO:0000256" key="14">
    <source>
        <dbReference type="SAM" id="Phobius"/>
    </source>
</evidence>
<keyword evidence="7 14" id="KW-0812">Transmembrane</keyword>
<keyword evidence="5" id="KW-0597">Phosphoprotein</keyword>
<comment type="caution">
    <text evidence="17">The sequence shown here is derived from an EMBL/GenBank/DDBJ whole genome shotgun (WGS) entry which is preliminary data.</text>
</comment>
<name>A0ABR4XVJ6_9BACI</name>
<dbReference type="SUPFAM" id="SSF47384">
    <property type="entry name" value="Homodimeric domain of signal transducing histidine kinase"/>
    <property type="match status" value="1"/>
</dbReference>
<dbReference type="Gene3D" id="1.10.287.130">
    <property type="match status" value="1"/>
</dbReference>
<dbReference type="Gene3D" id="6.10.340.10">
    <property type="match status" value="1"/>
</dbReference>
<keyword evidence="10" id="KW-0067">ATP-binding</keyword>
<comment type="catalytic activity">
    <reaction evidence="1">
        <text>ATP + protein L-histidine = ADP + protein N-phospho-L-histidine.</text>
        <dbReference type="EC" id="2.7.13.3"/>
    </reaction>
</comment>
<keyword evidence="9 17" id="KW-0418">Kinase</keyword>
<dbReference type="InterPro" id="IPR008358">
    <property type="entry name" value="Sig_transdc_His_kin/Pase_MprB"/>
</dbReference>
<dbReference type="InterPro" id="IPR036890">
    <property type="entry name" value="HATPase_C_sf"/>
</dbReference>
<evidence type="ECO:0000256" key="9">
    <source>
        <dbReference type="ARBA" id="ARBA00022777"/>
    </source>
</evidence>
<evidence type="ECO:0000256" key="13">
    <source>
        <dbReference type="ARBA" id="ARBA00023136"/>
    </source>
</evidence>
<dbReference type="Pfam" id="PF02518">
    <property type="entry name" value="HATPase_c"/>
    <property type="match status" value="1"/>
</dbReference>
<feature type="domain" description="HAMP" evidence="16">
    <location>
        <begin position="176"/>
        <end position="228"/>
    </location>
</feature>
<dbReference type="SUPFAM" id="SSF55874">
    <property type="entry name" value="ATPase domain of HSP90 chaperone/DNA topoisomerase II/histidine kinase"/>
    <property type="match status" value="1"/>
</dbReference>
<evidence type="ECO:0000259" key="16">
    <source>
        <dbReference type="PROSITE" id="PS50885"/>
    </source>
</evidence>